<dbReference type="AlphaFoldDB" id="A0A8R7TL35"/>
<evidence type="ECO:0000313" key="2">
    <source>
        <dbReference type="EnsemblPlants" id="TuG1812G0200004431.01.T01.cds242141"/>
    </source>
</evidence>
<dbReference type="EnsemblPlants" id="TuG1812G0200004431.01.T01">
    <property type="protein sequence ID" value="TuG1812G0200004431.01.T01.cds242141"/>
    <property type="gene ID" value="TuG1812G0200004431.01"/>
</dbReference>
<sequence>CGQRTRRRESRRRRELPSRLGCGGSGEVETRGDVGRRVKDDVLGGDAVGGVTGGAGRDGLGTSQALHATAPVDAYETGHVVHDLGALVHDGGRRPLPSRRSARRQAEQRADGKAQVL</sequence>
<name>A0A8R7TL35_TRIUA</name>
<evidence type="ECO:0000256" key="1">
    <source>
        <dbReference type="SAM" id="MobiDB-lite"/>
    </source>
</evidence>
<keyword evidence="3" id="KW-1185">Reference proteome</keyword>
<dbReference type="Proteomes" id="UP000015106">
    <property type="component" value="Chromosome 2"/>
</dbReference>
<accession>A0A8R7TL35</accession>
<reference evidence="2" key="3">
    <citation type="submission" date="2022-06" db="UniProtKB">
        <authorList>
            <consortium name="EnsemblPlants"/>
        </authorList>
    </citation>
    <scope>IDENTIFICATION</scope>
</reference>
<feature type="region of interest" description="Disordered" evidence="1">
    <location>
        <begin position="88"/>
        <end position="117"/>
    </location>
</feature>
<feature type="compositionally biased region" description="Basic residues" evidence="1">
    <location>
        <begin position="1"/>
        <end position="14"/>
    </location>
</feature>
<reference evidence="2" key="2">
    <citation type="submission" date="2018-03" db="EMBL/GenBank/DDBJ databases">
        <title>The Triticum urartu genome reveals the dynamic nature of wheat genome evolution.</title>
        <authorList>
            <person name="Ling H."/>
            <person name="Ma B."/>
            <person name="Shi X."/>
            <person name="Liu H."/>
            <person name="Dong L."/>
            <person name="Sun H."/>
            <person name="Cao Y."/>
            <person name="Gao Q."/>
            <person name="Zheng S."/>
            <person name="Li Y."/>
            <person name="Yu Y."/>
            <person name="Du H."/>
            <person name="Qi M."/>
            <person name="Li Y."/>
            <person name="Yu H."/>
            <person name="Cui Y."/>
            <person name="Wang N."/>
            <person name="Chen C."/>
            <person name="Wu H."/>
            <person name="Zhao Y."/>
            <person name="Zhang J."/>
            <person name="Li Y."/>
            <person name="Zhou W."/>
            <person name="Zhang B."/>
            <person name="Hu W."/>
            <person name="Eijk M."/>
            <person name="Tang J."/>
            <person name="Witsenboer H."/>
            <person name="Zhao S."/>
            <person name="Li Z."/>
            <person name="Zhang A."/>
            <person name="Wang D."/>
            <person name="Liang C."/>
        </authorList>
    </citation>
    <scope>NUCLEOTIDE SEQUENCE [LARGE SCALE GENOMIC DNA]</scope>
    <source>
        <strain evidence="2">cv. G1812</strain>
    </source>
</reference>
<proteinExistence type="predicted"/>
<feature type="region of interest" description="Disordered" evidence="1">
    <location>
        <begin position="1"/>
        <end position="62"/>
    </location>
</feature>
<reference evidence="3" key="1">
    <citation type="journal article" date="2013" name="Nature">
        <title>Draft genome of the wheat A-genome progenitor Triticum urartu.</title>
        <authorList>
            <person name="Ling H.Q."/>
            <person name="Zhao S."/>
            <person name="Liu D."/>
            <person name="Wang J."/>
            <person name="Sun H."/>
            <person name="Zhang C."/>
            <person name="Fan H."/>
            <person name="Li D."/>
            <person name="Dong L."/>
            <person name="Tao Y."/>
            <person name="Gao C."/>
            <person name="Wu H."/>
            <person name="Li Y."/>
            <person name="Cui Y."/>
            <person name="Guo X."/>
            <person name="Zheng S."/>
            <person name="Wang B."/>
            <person name="Yu K."/>
            <person name="Liang Q."/>
            <person name="Yang W."/>
            <person name="Lou X."/>
            <person name="Chen J."/>
            <person name="Feng M."/>
            <person name="Jian J."/>
            <person name="Zhang X."/>
            <person name="Luo G."/>
            <person name="Jiang Y."/>
            <person name="Liu J."/>
            <person name="Wang Z."/>
            <person name="Sha Y."/>
            <person name="Zhang B."/>
            <person name="Wu H."/>
            <person name="Tang D."/>
            <person name="Shen Q."/>
            <person name="Xue P."/>
            <person name="Zou S."/>
            <person name="Wang X."/>
            <person name="Liu X."/>
            <person name="Wang F."/>
            <person name="Yang Y."/>
            <person name="An X."/>
            <person name="Dong Z."/>
            <person name="Zhang K."/>
            <person name="Zhang X."/>
            <person name="Luo M.C."/>
            <person name="Dvorak J."/>
            <person name="Tong Y."/>
            <person name="Wang J."/>
            <person name="Yang H."/>
            <person name="Li Z."/>
            <person name="Wang D."/>
            <person name="Zhang A."/>
            <person name="Wang J."/>
        </authorList>
    </citation>
    <scope>NUCLEOTIDE SEQUENCE</scope>
    <source>
        <strain evidence="3">cv. G1812</strain>
    </source>
</reference>
<evidence type="ECO:0000313" key="3">
    <source>
        <dbReference type="Proteomes" id="UP000015106"/>
    </source>
</evidence>
<feature type="compositionally biased region" description="Basic and acidic residues" evidence="1">
    <location>
        <begin position="28"/>
        <end position="42"/>
    </location>
</feature>
<protein>
    <submittedName>
        <fullName evidence="2">Uncharacterized protein</fullName>
    </submittedName>
</protein>
<feature type="compositionally biased region" description="Gly residues" evidence="1">
    <location>
        <begin position="46"/>
        <end position="59"/>
    </location>
</feature>
<feature type="compositionally biased region" description="Basic and acidic residues" evidence="1">
    <location>
        <begin position="104"/>
        <end position="117"/>
    </location>
</feature>
<organism evidence="2 3">
    <name type="scientific">Triticum urartu</name>
    <name type="common">Red wild einkorn</name>
    <name type="synonym">Crithodium urartu</name>
    <dbReference type="NCBI Taxonomy" id="4572"/>
    <lineage>
        <taxon>Eukaryota</taxon>
        <taxon>Viridiplantae</taxon>
        <taxon>Streptophyta</taxon>
        <taxon>Embryophyta</taxon>
        <taxon>Tracheophyta</taxon>
        <taxon>Spermatophyta</taxon>
        <taxon>Magnoliopsida</taxon>
        <taxon>Liliopsida</taxon>
        <taxon>Poales</taxon>
        <taxon>Poaceae</taxon>
        <taxon>BOP clade</taxon>
        <taxon>Pooideae</taxon>
        <taxon>Triticodae</taxon>
        <taxon>Triticeae</taxon>
        <taxon>Triticinae</taxon>
        <taxon>Triticum</taxon>
    </lineage>
</organism>
<dbReference type="Gramene" id="TuG1812G0200004431.01.T01">
    <property type="protein sequence ID" value="TuG1812G0200004431.01.T01.cds242141"/>
    <property type="gene ID" value="TuG1812G0200004431.01"/>
</dbReference>